<dbReference type="Proteomes" id="UP001642520">
    <property type="component" value="Unassembled WGS sequence"/>
</dbReference>
<comment type="caution">
    <text evidence="2">The sequence shown here is derived from an EMBL/GenBank/DDBJ whole genome shotgun (WGS) entry which is preliminary data.</text>
</comment>
<evidence type="ECO:0000256" key="1">
    <source>
        <dbReference type="SAM" id="MobiDB-lite"/>
    </source>
</evidence>
<evidence type="ECO:0000313" key="2">
    <source>
        <dbReference type="EMBL" id="CAL7947469.1"/>
    </source>
</evidence>
<gene>
    <name evidence="2" type="ORF">XYLVIOL_LOCUS8363</name>
</gene>
<feature type="compositionally biased region" description="Basic and acidic residues" evidence="1">
    <location>
        <begin position="95"/>
        <end position="111"/>
    </location>
</feature>
<feature type="compositionally biased region" description="Polar residues" evidence="1">
    <location>
        <begin position="140"/>
        <end position="149"/>
    </location>
</feature>
<accession>A0ABP1P2K0</accession>
<dbReference type="EMBL" id="CAXAJV020001296">
    <property type="protein sequence ID" value="CAL7947469.1"/>
    <property type="molecule type" value="Genomic_DNA"/>
</dbReference>
<protein>
    <submittedName>
        <fullName evidence="2">Uncharacterized protein</fullName>
    </submittedName>
</protein>
<name>A0ABP1P2K0_XYLVO</name>
<feature type="region of interest" description="Disordered" evidence="1">
    <location>
        <begin position="85"/>
        <end position="149"/>
    </location>
</feature>
<reference evidence="2 3" key="1">
    <citation type="submission" date="2024-08" db="EMBL/GenBank/DDBJ databases">
        <authorList>
            <person name="Will J Nash"/>
            <person name="Angela Man"/>
            <person name="Seanna McTaggart"/>
            <person name="Kendall Baker"/>
            <person name="Tom Barker"/>
            <person name="Leah Catchpole"/>
            <person name="Alex Durrant"/>
            <person name="Karim Gharbi"/>
            <person name="Naomi Irish"/>
            <person name="Gemy Kaithakottil"/>
            <person name="Debby Ku"/>
            <person name="Aaliyah Providence"/>
            <person name="Felix Shaw"/>
            <person name="David Swarbreck"/>
            <person name="Chris Watkins"/>
            <person name="Ann M. McCartney"/>
            <person name="Giulio Formenti"/>
            <person name="Alice Mouton"/>
            <person name="Noel Vella"/>
            <person name="Bjorn M von Reumont"/>
            <person name="Adriana Vella"/>
            <person name="Wilfried Haerty"/>
        </authorList>
    </citation>
    <scope>NUCLEOTIDE SEQUENCE [LARGE SCALE GENOMIC DNA]</scope>
</reference>
<evidence type="ECO:0000313" key="3">
    <source>
        <dbReference type="Proteomes" id="UP001642520"/>
    </source>
</evidence>
<proteinExistence type="predicted"/>
<sequence>MGVSSKAWFVVRVTRVVTQSYVQIYFLERFRKLPLKVCSERILSVDEDSESSANVANSDLIGILNSDNDNSDILLPVRRRWKPFNIEDDTDDEDHSNHRQSDARALRERIQGDTNRFSLGRDTPEDGARRRSPERAPANRSDSVSRWGR</sequence>
<feature type="compositionally biased region" description="Basic and acidic residues" evidence="1">
    <location>
        <begin position="122"/>
        <end position="134"/>
    </location>
</feature>
<keyword evidence="3" id="KW-1185">Reference proteome</keyword>
<organism evidence="2 3">
    <name type="scientific">Xylocopa violacea</name>
    <name type="common">Violet carpenter bee</name>
    <name type="synonym">Apis violacea</name>
    <dbReference type="NCBI Taxonomy" id="135666"/>
    <lineage>
        <taxon>Eukaryota</taxon>
        <taxon>Metazoa</taxon>
        <taxon>Ecdysozoa</taxon>
        <taxon>Arthropoda</taxon>
        <taxon>Hexapoda</taxon>
        <taxon>Insecta</taxon>
        <taxon>Pterygota</taxon>
        <taxon>Neoptera</taxon>
        <taxon>Endopterygota</taxon>
        <taxon>Hymenoptera</taxon>
        <taxon>Apocrita</taxon>
        <taxon>Aculeata</taxon>
        <taxon>Apoidea</taxon>
        <taxon>Anthophila</taxon>
        <taxon>Apidae</taxon>
        <taxon>Xylocopa</taxon>
        <taxon>Xylocopa</taxon>
    </lineage>
</organism>